<keyword evidence="2" id="KW-1185">Reference proteome</keyword>
<evidence type="ECO:0000313" key="2">
    <source>
        <dbReference type="Proteomes" id="UP001154312"/>
    </source>
</evidence>
<protein>
    <submittedName>
        <fullName evidence="1">Uncharacterized protein</fullName>
    </submittedName>
</protein>
<organism evidence="1 2">
    <name type="scientific">Pelotomaculum isophthalicicum JI</name>
    <dbReference type="NCBI Taxonomy" id="947010"/>
    <lineage>
        <taxon>Bacteria</taxon>
        <taxon>Bacillati</taxon>
        <taxon>Bacillota</taxon>
        <taxon>Clostridia</taxon>
        <taxon>Eubacteriales</taxon>
        <taxon>Desulfotomaculaceae</taxon>
        <taxon>Pelotomaculum</taxon>
    </lineage>
</organism>
<proteinExistence type="predicted"/>
<name>A0A9X4H3E8_9FIRM</name>
<accession>A0A9X4H3E8</accession>
<gene>
    <name evidence="1" type="ORF">L7E55_06275</name>
</gene>
<evidence type="ECO:0000313" key="1">
    <source>
        <dbReference type="EMBL" id="MDF9407968.1"/>
    </source>
</evidence>
<reference evidence="1" key="1">
    <citation type="submission" date="2022-02" db="EMBL/GenBank/DDBJ databases">
        <authorList>
            <person name="Leng L."/>
        </authorList>
    </citation>
    <scope>NUCLEOTIDE SEQUENCE</scope>
    <source>
        <strain evidence="1">JI</strain>
    </source>
</reference>
<dbReference type="Proteomes" id="UP001154312">
    <property type="component" value="Unassembled WGS sequence"/>
</dbReference>
<dbReference type="EMBL" id="JAKOAV010000008">
    <property type="protein sequence ID" value="MDF9407968.1"/>
    <property type="molecule type" value="Genomic_DNA"/>
</dbReference>
<sequence length="96" mass="10811">MIDNDDLKKIEALFDKSCDNCLLTRQHCSSCRIDKLRGIFNQFKQPGIHEAFLININDLSALLDLAEEAANTGARKHEVVDKWRRAISKDKAAAAI</sequence>
<dbReference type="AlphaFoldDB" id="A0A9X4H3E8"/>
<comment type="caution">
    <text evidence="1">The sequence shown here is derived from an EMBL/GenBank/DDBJ whole genome shotgun (WGS) entry which is preliminary data.</text>
</comment>
<dbReference type="RefSeq" id="WP_277443224.1">
    <property type="nucleotide sequence ID" value="NZ_JAKOAV010000008.1"/>
</dbReference>